<dbReference type="GO" id="GO:0004386">
    <property type="term" value="F:helicase activity"/>
    <property type="evidence" value="ECO:0007669"/>
    <property type="project" value="InterPro"/>
</dbReference>
<dbReference type="InterPro" id="IPR041677">
    <property type="entry name" value="DNA2/NAM7_AAA_11"/>
</dbReference>
<name>A0A5N6KEW0_MONLA</name>
<sequence>MDITDIRVLPTEDELCSEAVKFLPSTDPDEPHFLVDSAARLLDTHFRFLRHDIFGELKSALGGLIVTIEAQPSVLEDAWLNLKDIRAHSYFKAQVANIIFDHRRGLEARLSFSHPTQLAKKIQGERRKRWEESRLSEGVLLSLLTFNGTKCSPLFLAITKSSTDLESNYNLASHEIEAFIMTEITTHSQQDFESLMLLSSLATEGILIELPSVILATFTPILEKLQYMQCLNLLPFRQWILHNRRGFGDSATMDIPPPLYARGSRFAYSLSSILNDGTGKDLQNQSSSTAVNDAALLDEIERRTELDRGQSEALLAALLREFCHIQGPPGTGKSFLGVKIVKILLAHRAAKCYTNHVLDQFLEHVIQSGVEEITRVGGQSKSDMLAGKSLRVASRGESMTRSESGTLGATCAALKREDKSTEEIRWQLDGLNDYSSWKSVKGYLALQHPRIYRQFSRFDEDGYKTVGGYTMDDLLEMTSFDVYALYGDEKLRIDKFLAEAVRKDLAGELFERSKTTEDFHHTIQNVYSDIDRRVLQTADIIGVTTTGLATNISTLRHVNAKVIICEEAGEVLDNPNSNQIGDRRLLQKKNLSELLRIATVDNFQGEEAKVVIVSLVRSTQEKNVGFLKTTNRNNVLLSRAQHGFYLIGNSETYSSVGMWKHVLGKDCGLCLSRCEVQFGHSQCTLKCYEACAPCIEKRTWAYGHQGGCNIPFLKERDDKSRELERAVKSFCEVRGKYQPATKLHDAVITAVRQRSLEYERQSLSIRKPARTSPRGRRIAFAGAGMMLKIQYITLADNLLIDLCLGENLPKLAVEGTLCYAKIAKLFNSIVHSFASSKSVVKRPQYDVEKAKELLEQAKGLCEKGFQNAALLLAAVEE</sequence>
<keyword evidence="1" id="KW-0547">Nucleotide-binding</keyword>
<accession>A0A5N6KEW0</accession>
<dbReference type="CDD" id="cd18808">
    <property type="entry name" value="SF1_C_Upf1"/>
    <property type="match status" value="1"/>
</dbReference>
<dbReference type="GO" id="GO:0031048">
    <property type="term" value="P:regulatory ncRNA-mediated heterochromatin formation"/>
    <property type="evidence" value="ECO:0007669"/>
    <property type="project" value="TreeGrafter"/>
</dbReference>
<dbReference type="GO" id="GO:0031380">
    <property type="term" value="C:nuclear RNA-directed RNA polymerase complex"/>
    <property type="evidence" value="ECO:0007669"/>
    <property type="project" value="TreeGrafter"/>
</dbReference>
<dbReference type="InterPro" id="IPR027417">
    <property type="entry name" value="P-loop_NTPase"/>
</dbReference>
<evidence type="ECO:0000313" key="4">
    <source>
        <dbReference type="EMBL" id="KAB8302222.1"/>
    </source>
</evidence>
<dbReference type="Gene3D" id="3.40.50.300">
    <property type="entry name" value="P-loop containing nucleotide triphosphate hydrolases"/>
    <property type="match status" value="2"/>
</dbReference>
<proteinExistence type="predicted"/>
<dbReference type="SUPFAM" id="SSF52540">
    <property type="entry name" value="P-loop containing nucleoside triphosphate hydrolases"/>
    <property type="match status" value="2"/>
</dbReference>
<dbReference type="PANTHER" id="PTHR10887">
    <property type="entry name" value="DNA2/NAM7 HELICASE FAMILY"/>
    <property type="match status" value="1"/>
</dbReference>
<evidence type="ECO:0000259" key="3">
    <source>
        <dbReference type="Pfam" id="PF13087"/>
    </source>
</evidence>
<gene>
    <name evidence="4" type="ORF">EYC80_005667</name>
</gene>
<dbReference type="OrthoDB" id="3564767at2759"/>
<organism evidence="4 5">
    <name type="scientific">Monilinia laxa</name>
    <name type="common">Brown rot fungus</name>
    <name type="synonym">Sclerotinia laxa</name>
    <dbReference type="NCBI Taxonomy" id="61186"/>
    <lineage>
        <taxon>Eukaryota</taxon>
        <taxon>Fungi</taxon>
        <taxon>Dikarya</taxon>
        <taxon>Ascomycota</taxon>
        <taxon>Pezizomycotina</taxon>
        <taxon>Leotiomycetes</taxon>
        <taxon>Helotiales</taxon>
        <taxon>Sclerotiniaceae</taxon>
        <taxon>Monilinia</taxon>
    </lineage>
</organism>
<evidence type="ECO:0008006" key="6">
    <source>
        <dbReference type="Google" id="ProtNLM"/>
    </source>
</evidence>
<evidence type="ECO:0000313" key="5">
    <source>
        <dbReference type="Proteomes" id="UP000326757"/>
    </source>
</evidence>
<dbReference type="Pfam" id="PF13086">
    <property type="entry name" value="AAA_11"/>
    <property type="match status" value="1"/>
</dbReference>
<keyword evidence="1" id="KW-0347">Helicase</keyword>
<evidence type="ECO:0000259" key="2">
    <source>
        <dbReference type="Pfam" id="PF13086"/>
    </source>
</evidence>
<dbReference type="Pfam" id="PF13087">
    <property type="entry name" value="AAA_12"/>
    <property type="match status" value="1"/>
</dbReference>
<dbReference type="InterPro" id="IPR047187">
    <property type="entry name" value="SF1_C_Upf1"/>
</dbReference>
<comment type="caution">
    <text evidence="4">The sequence shown here is derived from an EMBL/GenBank/DDBJ whole genome shotgun (WGS) entry which is preliminary data.</text>
</comment>
<dbReference type="PANTHER" id="PTHR10887:SF445">
    <property type="entry name" value="NFX1-TYPE ZINC FINGER-CONTAINING PROTEIN 1"/>
    <property type="match status" value="1"/>
</dbReference>
<reference evidence="4 5" key="1">
    <citation type="submission" date="2019-06" db="EMBL/GenBank/DDBJ databases">
        <title>Genome Sequence of the Brown Rot Fungal Pathogen Monilinia laxa.</title>
        <authorList>
            <person name="De Miccolis Angelini R.M."/>
            <person name="Landi L."/>
            <person name="Abate D."/>
            <person name="Pollastro S."/>
            <person name="Romanazzi G."/>
            <person name="Faretra F."/>
        </authorList>
    </citation>
    <scope>NUCLEOTIDE SEQUENCE [LARGE SCALE GENOMIC DNA]</scope>
    <source>
        <strain evidence="4 5">Mlax316</strain>
    </source>
</reference>
<dbReference type="InterPro" id="IPR045055">
    <property type="entry name" value="DNA2/NAM7-like"/>
</dbReference>
<keyword evidence="1" id="KW-0378">Hydrolase</keyword>
<dbReference type="Proteomes" id="UP000326757">
    <property type="component" value="Unassembled WGS sequence"/>
</dbReference>
<dbReference type="InterPro" id="IPR041679">
    <property type="entry name" value="DNA2/NAM7-like_C"/>
</dbReference>
<keyword evidence="5" id="KW-1185">Reference proteome</keyword>
<keyword evidence="1" id="KW-0067">ATP-binding</keyword>
<feature type="domain" description="DNA2/NAM7 helicase helicase" evidence="2">
    <location>
        <begin position="306"/>
        <end position="570"/>
    </location>
</feature>
<dbReference type="AlphaFoldDB" id="A0A5N6KEW0"/>
<evidence type="ECO:0000256" key="1">
    <source>
        <dbReference type="ARBA" id="ARBA00022806"/>
    </source>
</evidence>
<feature type="domain" description="DNA2/NAM7 helicase-like C-terminal" evidence="3">
    <location>
        <begin position="586"/>
        <end position="650"/>
    </location>
</feature>
<dbReference type="EMBL" id="VIGI01000003">
    <property type="protein sequence ID" value="KAB8302222.1"/>
    <property type="molecule type" value="Genomic_DNA"/>
</dbReference>
<protein>
    <recommendedName>
        <fullName evidence="6">DNA2/NAM7 helicase-like C-terminal domain-containing protein</fullName>
    </recommendedName>
</protein>